<dbReference type="RefSeq" id="WP_210511499.1">
    <property type="nucleotide sequence ID" value="NZ_JAFIDN010000005.1"/>
</dbReference>
<dbReference type="InterPro" id="IPR036291">
    <property type="entry name" value="NAD(P)-bd_dom_sf"/>
</dbReference>
<dbReference type="PROSITE" id="PS51201">
    <property type="entry name" value="RCK_N"/>
    <property type="match status" value="1"/>
</dbReference>
<organism evidence="5 6">
    <name type="scientific">Natronogracilivirga saccharolytica</name>
    <dbReference type="NCBI Taxonomy" id="2812953"/>
    <lineage>
        <taxon>Bacteria</taxon>
        <taxon>Pseudomonadati</taxon>
        <taxon>Balneolota</taxon>
        <taxon>Balneolia</taxon>
        <taxon>Balneolales</taxon>
        <taxon>Cyclonatronaceae</taxon>
        <taxon>Natronogracilivirga</taxon>
    </lineage>
</organism>
<feature type="domain" description="RCK N-terminal" evidence="3">
    <location>
        <begin position="352"/>
        <end position="465"/>
    </location>
</feature>
<dbReference type="InterPro" id="IPR050721">
    <property type="entry name" value="Trk_Ktr_HKT_K-transport"/>
</dbReference>
<feature type="transmembrane region" description="Helical" evidence="2">
    <location>
        <begin position="58"/>
        <end position="76"/>
    </location>
</feature>
<evidence type="ECO:0000313" key="5">
    <source>
        <dbReference type="EMBL" id="MBP3192599.1"/>
    </source>
</evidence>
<dbReference type="PANTHER" id="PTHR43833">
    <property type="entry name" value="POTASSIUM CHANNEL PROTEIN 2-RELATED-RELATED"/>
    <property type="match status" value="1"/>
</dbReference>
<dbReference type="PROSITE" id="PS51202">
    <property type="entry name" value="RCK_C"/>
    <property type="match status" value="1"/>
</dbReference>
<gene>
    <name evidence="5" type="ORF">NATSA_07980</name>
</gene>
<proteinExistence type="predicted"/>
<keyword evidence="6" id="KW-1185">Reference proteome</keyword>
<dbReference type="InterPro" id="IPR006037">
    <property type="entry name" value="RCK_C"/>
</dbReference>
<evidence type="ECO:0000259" key="3">
    <source>
        <dbReference type="PROSITE" id="PS51201"/>
    </source>
</evidence>
<dbReference type="Gene3D" id="3.40.50.720">
    <property type="entry name" value="NAD(P)-binding Rossmann-like Domain"/>
    <property type="match status" value="2"/>
</dbReference>
<feature type="transmembrane region" description="Helical" evidence="2">
    <location>
        <begin position="24"/>
        <end position="46"/>
    </location>
</feature>
<comment type="caution">
    <text evidence="5">The sequence shown here is derived from an EMBL/GenBank/DDBJ whole genome shotgun (WGS) entry which is preliminary data.</text>
</comment>
<dbReference type="SUPFAM" id="SSF51735">
    <property type="entry name" value="NAD(P)-binding Rossmann-fold domains"/>
    <property type="match status" value="2"/>
</dbReference>
<dbReference type="InterPro" id="IPR013099">
    <property type="entry name" value="K_chnl_dom"/>
</dbReference>
<dbReference type="Gene3D" id="1.10.287.70">
    <property type="match status" value="1"/>
</dbReference>
<keyword evidence="5" id="KW-0813">Transport</keyword>
<dbReference type="SUPFAM" id="SSF81324">
    <property type="entry name" value="Voltage-gated potassium channels"/>
    <property type="match status" value="1"/>
</dbReference>
<dbReference type="PANTHER" id="PTHR43833:SF9">
    <property type="entry name" value="POTASSIUM CHANNEL PROTEIN YUGO-RELATED"/>
    <property type="match status" value="1"/>
</dbReference>
<evidence type="ECO:0000259" key="4">
    <source>
        <dbReference type="PROSITE" id="PS51202"/>
    </source>
</evidence>
<dbReference type="InterPro" id="IPR003148">
    <property type="entry name" value="RCK_N"/>
</dbReference>
<dbReference type="Gene3D" id="3.30.70.1450">
    <property type="entry name" value="Regulator of K+ conductance, C-terminal domain"/>
    <property type="match status" value="2"/>
</dbReference>
<dbReference type="PRINTS" id="PR00169">
    <property type="entry name" value="KCHANNEL"/>
</dbReference>
<dbReference type="GO" id="GO:0006813">
    <property type="term" value="P:potassium ion transport"/>
    <property type="evidence" value="ECO:0007669"/>
    <property type="project" value="InterPro"/>
</dbReference>
<dbReference type="GO" id="GO:0005886">
    <property type="term" value="C:plasma membrane"/>
    <property type="evidence" value="ECO:0007669"/>
    <property type="project" value="UniProtKB-SubCell"/>
</dbReference>
<keyword evidence="2" id="KW-1133">Transmembrane helix</keyword>
<feature type="transmembrane region" description="Helical" evidence="2">
    <location>
        <begin position="83"/>
        <end position="109"/>
    </location>
</feature>
<accession>A0A8J7RRL2</accession>
<keyword evidence="2" id="KW-0472">Membrane</keyword>
<dbReference type="AlphaFoldDB" id="A0A8J7RRL2"/>
<keyword evidence="5" id="KW-0407">Ion channel</keyword>
<feature type="domain" description="RCK C-terminal" evidence="4">
    <location>
        <begin position="263"/>
        <end position="347"/>
    </location>
</feature>
<keyword evidence="2" id="KW-0812">Transmembrane</keyword>
<keyword evidence="5" id="KW-0406">Ion transport</keyword>
<dbReference type="Pfam" id="PF02080">
    <property type="entry name" value="TrkA_C"/>
    <property type="match status" value="2"/>
</dbReference>
<dbReference type="EMBL" id="JAFIDN010000005">
    <property type="protein sequence ID" value="MBP3192599.1"/>
    <property type="molecule type" value="Genomic_DNA"/>
</dbReference>
<dbReference type="Proteomes" id="UP000673975">
    <property type="component" value="Unassembled WGS sequence"/>
</dbReference>
<dbReference type="SUPFAM" id="SSF116726">
    <property type="entry name" value="TrkA C-terminal domain-like"/>
    <property type="match status" value="2"/>
</dbReference>
<evidence type="ECO:0000256" key="1">
    <source>
        <dbReference type="ARBA" id="ARBA00004651"/>
    </source>
</evidence>
<dbReference type="Pfam" id="PF07885">
    <property type="entry name" value="Ion_trans_2"/>
    <property type="match status" value="1"/>
</dbReference>
<comment type="subcellular location">
    <subcellularLocation>
        <location evidence="1">Cell membrane</location>
        <topology evidence="1">Multi-pass membrane protein</topology>
    </subcellularLocation>
</comment>
<evidence type="ECO:0000313" key="6">
    <source>
        <dbReference type="Proteomes" id="UP000673975"/>
    </source>
</evidence>
<evidence type="ECO:0000256" key="2">
    <source>
        <dbReference type="SAM" id="Phobius"/>
    </source>
</evidence>
<dbReference type="InterPro" id="IPR036721">
    <property type="entry name" value="RCK_C_sf"/>
</dbReference>
<protein>
    <submittedName>
        <fullName evidence="5">Potassium channel protein</fullName>
    </submittedName>
</protein>
<dbReference type="GO" id="GO:0008324">
    <property type="term" value="F:monoatomic cation transmembrane transporter activity"/>
    <property type="evidence" value="ECO:0007669"/>
    <property type="project" value="InterPro"/>
</dbReference>
<dbReference type="Pfam" id="PF02254">
    <property type="entry name" value="TrkA_N"/>
    <property type="match status" value="2"/>
</dbReference>
<reference evidence="5" key="1">
    <citation type="submission" date="2021-02" db="EMBL/GenBank/DDBJ databases">
        <title>Natronogracilivirga saccharolytica gen. nov. sp. nov. a new anaerobic, haloalkiliphilic carbohydrate-fermenting bacterium from soda lake and proposing of Cyclonatronumiaceae fam. nov. in the phylum Balneolaeota.</title>
        <authorList>
            <person name="Zhilina T.N."/>
            <person name="Sorokin D.Y."/>
            <person name="Zavarzina D.G."/>
            <person name="Toshchakov S.V."/>
            <person name="Kublanov I.V."/>
        </authorList>
    </citation>
    <scope>NUCLEOTIDE SEQUENCE</scope>
    <source>
        <strain evidence="5">Z-1702</strain>
    </source>
</reference>
<sequence length="578" mass="64896">MNILPQELSFLFQKRSTRTNFKRLLFFISVLIGVILLFSVLFQLLSRYEGQEHSFLSGLYWTLVTMSTLGFGDIVFYSDIGRVFSSVVLVTGVVFLLVMLPFTFIQFFYAPWLEAQAQARAPRKLPPDTSDHIIITKYNSVAVALIEKIKPFGYEYWIVISDLNEALEVSDIGYNVVHGSVDDPDTWRRMAVEQAAMVVANDNERVNTNVAFTIRELTKSVPVVSFTNIDEAVDILKLAGSNLVLNLSEMMGQSLVRRVVGGSARVHIIGRFQELVVAEAPAMQTPLVGKTLAESRLRELTGVNIVGVWERGTFRNATSDTRIYEHSILVVVGTVSNLRNYDELMGIYHATDAPVIVLGGGRVGEVVGRALKERQIPFKIVERGGHLTKFQDVQVVGDAADFNVLKDAGIEKAHTVIITPNKDDTNIYLTLYCRRLRPDLQIISRATLDRNLHTLRRAGADFTLSYSTMGANAIFNYLQRGEVVMLAEGLNIFKVDMPKKLCGKRINDLDVRNKTGCTIVGVEKEGRVILQPDPELNLKNTQKLILMGTLESEKKFWKAYGDGKPTEGRKKLFRKRIR</sequence>
<name>A0A8J7RRL2_9BACT</name>